<evidence type="ECO:0000256" key="1">
    <source>
        <dbReference type="SAM" id="MobiDB-lite"/>
    </source>
</evidence>
<evidence type="ECO:0000313" key="2">
    <source>
        <dbReference type="EnsemblPlants" id="AUR62002915-RA:cds"/>
    </source>
</evidence>
<dbReference type="Gramene" id="AUR62002915-RA">
    <property type="protein sequence ID" value="AUR62002915-RA:cds"/>
    <property type="gene ID" value="AUR62002915"/>
</dbReference>
<proteinExistence type="predicted"/>
<protein>
    <submittedName>
        <fullName evidence="2">Uncharacterized protein</fullName>
    </submittedName>
</protein>
<evidence type="ECO:0000313" key="3">
    <source>
        <dbReference type="Proteomes" id="UP000596660"/>
    </source>
</evidence>
<organism evidence="2 3">
    <name type="scientific">Chenopodium quinoa</name>
    <name type="common">Quinoa</name>
    <dbReference type="NCBI Taxonomy" id="63459"/>
    <lineage>
        <taxon>Eukaryota</taxon>
        <taxon>Viridiplantae</taxon>
        <taxon>Streptophyta</taxon>
        <taxon>Embryophyta</taxon>
        <taxon>Tracheophyta</taxon>
        <taxon>Spermatophyta</taxon>
        <taxon>Magnoliopsida</taxon>
        <taxon>eudicotyledons</taxon>
        <taxon>Gunneridae</taxon>
        <taxon>Pentapetalae</taxon>
        <taxon>Caryophyllales</taxon>
        <taxon>Chenopodiaceae</taxon>
        <taxon>Chenopodioideae</taxon>
        <taxon>Atripliceae</taxon>
        <taxon>Chenopodium</taxon>
    </lineage>
</organism>
<feature type="region of interest" description="Disordered" evidence="1">
    <location>
        <begin position="1"/>
        <end position="37"/>
    </location>
</feature>
<reference evidence="2" key="1">
    <citation type="journal article" date="2017" name="Nature">
        <title>The genome of Chenopodium quinoa.</title>
        <authorList>
            <person name="Jarvis D.E."/>
            <person name="Ho Y.S."/>
            <person name="Lightfoot D.J."/>
            <person name="Schmoeckel S.M."/>
            <person name="Li B."/>
            <person name="Borm T.J.A."/>
            <person name="Ohyanagi H."/>
            <person name="Mineta K."/>
            <person name="Michell C.T."/>
            <person name="Saber N."/>
            <person name="Kharbatia N.M."/>
            <person name="Rupper R.R."/>
            <person name="Sharp A.R."/>
            <person name="Dally N."/>
            <person name="Boughton B.A."/>
            <person name="Woo Y.H."/>
            <person name="Gao G."/>
            <person name="Schijlen E.G.W.M."/>
            <person name="Guo X."/>
            <person name="Momin A.A."/>
            <person name="Negrao S."/>
            <person name="Al-Babili S."/>
            <person name="Gehring C."/>
            <person name="Roessner U."/>
            <person name="Jung C."/>
            <person name="Murphy K."/>
            <person name="Arold S.T."/>
            <person name="Gojobori T."/>
            <person name="van der Linden C.G."/>
            <person name="van Loo E.N."/>
            <person name="Jellen E.N."/>
            <person name="Maughan P.J."/>
            <person name="Tester M."/>
        </authorList>
    </citation>
    <scope>NUCLEOTIDE SEQUENCE [LARGE SCALE GENOMIC DNA]</scope>
    <source>
        <strain evidence="2">cv. PI 614886</strain>
    </source>
</reference>
<dbReference type="Gene3D" id="3.40.1360.10">
    <property type="match status" value="1"/>
</dbReference>
<feature type="compositionally biased region" description="Basic residues" evidence="1">
    <location>
        <begin position="14"/>
        <end position="24"/>
    </location>
</feature>
<reference evidence="2" key="2">
    <citation type="submission" date="2021-03" db="UniProtKB">
        <authorList>
            <consortium name="EnsemblPlants"/>
        </authorList>
    </citation>
    <scope>IDENTIFICATION</scope>
</reference>
<accession>A0A803KV57</accession>
<dbReference type="Proteomes" id="UP000596660">
    <property type="component" value="Unplaced"/>
</dbReference>
<name>A0A803KV57_CHEQI</name>
<dbReference type="EnsemblPlants" id="AUR62002915-RA">
    <property type="protein sequence ID" value="AUR62002915-RA:cds"/>
    <property type="gene ID" value="AUR62002915"/>
</dbReference>
<dbReference type="AlphaFoldDB" id="A0A803KV57"/>
<sequence>MDKALDMSLDGIKKSKKSAGRGKGRGGAPRGRAARGAVSGGRAGMCEISEEVEKCPPWLMINLETLDEDDSDDNTLEDSGGLWDGHIQDDTCKIPILEKSFSWSGGQLQYRVWELINLTTNCKRVLLAFDRATCSWLRKLAQSVSGLTFIAITDLDHHHIDRLTFLAAPPREVLSHYGWDLSKECKLTGVYEDASIDIKWLGLGPSDIDAHAKCFKLHAFKQGETDFKAVLDRLLTIPTFAKNEAWKDELQRLLDRPLFMAFMLLQPSHRNPYGADYISDDADNADADQRLIYNESGLKKIGKGKRPGKGGTGFGRALVWNSRLPDKLFKRRIVVLELVGIVGADPMLLKNLVYDVPFVENIIKTPTFIGSVHALAFVVEF</sequence>
<keyword evidence="3" id="KW-1185">Reference proteome</keyword>